<keyword evidence="1" id="KW-0479">Metal-binding</keyword>
<evidence type="ECO:0000256" key="1">
    <source>
        <dbReference type="ARBA" id="ARBA00022723"/>
    </source>
</evidence>
<proteinExistence type="predicted"/>
<dbReference type="PANTHER" id="PTHR32410">
    <property type="entry name" value="CYSTEINE/HISTIDINE-RICH C1 DOMAIN FAMILY PROTEIN"/>
    <property type="match status" value="1"/>
</dbReference>
<dbReference type="AlphaFoldDB" id="A0A8T2AU93"/>
<dbReference type="Pfam" id="PF22926">
    <property type="entry name" value="C1-like_CT"/>
    <property type="match status" value="1"/>
</dbReference>
<evidence type="ECO:0000313" key="7">
    <source>
        <dbReference type="Proteomes" id="UP000694240"/>
    </source>
</evidence>
<dbReference type="SMART" id="SM00249">
    <property type="entry name" value="PHD"/>
    <property type="match status" value="4"/>
</dbReference>
<keyword evidence="7" id="KW-1185">Reference proteome</keyword>
<dbReference type="EMBL" id="JAEFBK010000008">
    <property type="protein sequence ID" value="KAG7577703.1"/>
    <property type="molecule type" value="Genomic_DNA"/>
</dbReference>
<keyword evidence="4" id="KW-0862">Zinc</keyword>
<sequence length="591" mass="69219">MDSVKLQPTHKHPLTLVAGQSECKACNFHTKADHYYHCFTCKDVSYHKECITYSSEITHPYHPIHPLQICTRKFAETTENCFWCNRYMGYVFYRCSICNLNIHLFCASQPQLVLTLDPGKNHHHPLTIFPRMMHFTCNICARFGHWFPIYACVQCDLMVHRDCLGLPRVIRISCHEHRISRKLYLPPGRRLCGVCHLEVDPRYGAFLCTKSCDYAVHTLCATLENVWDGSELEDVPEDEDELQDVEPYEVIDDNLIKHFSHKHNLRFVLNLDGDKTSRCQACNLLIQLENFYTCDHCDFILHQECANFRKRRWHPLHRHPLTLKADDNMTLHSSHSARSGFYLCSMCTRFSSGFRYVCEKENCHLEVDVRCVAIPEKLNHKCHPHPLFVCLMNTRSLTCGSCRKESNIVLYCLQCPNYFMCFECATLPDKVVYKHDEHPLILCCGEEEDAKEGHYWCETCETKLDPKQWFYNCNDCGVTLHIPCLLGTYPYFKPGPIMIKAARLNEEVEMIWHHPPPNVRAECYIEEIPIRFEEDFDIIANNSLTRHLCCHCDRRCQDSVAFKQEQDFYCSFDCLCNRKLYNDSVIFPKLK</sequence>
<evidence type="ECO:0000313" key="6">
    <source>
        <dbReference type="EMBL" id="KAG7577703.1"/>
    </source>
</evidence>
<dbReference type="PANTHER" id="PTHR32410:SF211">
    <property type="entry name" value="CYSTEINE_HISTIDINE-RICH C1 DOMAIN FAMILY PROTEIN"/>
    <property type="match status" value="1"/>
</dbReference>
<gene>
    <name evidence="6" type="ORF">ISN45_Aa03g019570</name>
</gene>
<comment type="caution">
    <text evidence="6">The sequence shown here is derived from an EMBL/GenBank/DDBJ whole genome shotgun (WGS) entry which is preliminary data.</text>
</comment>
<dbReference type="InterPro" id="IPR054483">
    <property type="entry name" value="DC1-like_CT"/>
</dbReference>
<feature type="domain" description="Zinc finger PHD-type" evidence="5">
    <location>
        <begin position="22"/>
        <end position="88"/>
    </location>
</feature>
<keyword evidence="3" id="KW-0863">Zinc-finger</keyword>
<feature type="domain" description="Zinc finger PHD-type" evidence="5">
    <location>
        <begin position="136"/>
        <end position="196"/>
    </location>
</feature>
<feature type="domain" description="Zinc finger PHD-type" evidence="5">
    <location>
        <begin position="278"/>
        <end position="348"/>
    </location>
</feature>
<dbReference type="InterPro" id="IPR001965">
    <property type="entry name" value="Znf_PHD"/>
</dbReference>
<evidence type="ECO:0000259" key="5">
    <source>
        <dbReference type="SMART" id="SM00249"/>
    </source>
</evidence>
<dbReference type="InterPro" id="IPR004146">
    <property type="entry name" value="DC1"/>
</dbReference>
<reference evidence="6 7" key="1">
    <citation type="submission" date="2020-12" db="EMBL/GenBank/DDBJ databases">
        <title>Concerted genomic and epigenomic changes stabilize Arabidopsis allopolyploids.</title>
        <authorList>
            <person name="Chen Z."/>
        </authorList>
    </citation>
    <scope>NUCLEOTIDE SEQUENCE [LARGE SCALE GENOMIC DNA]</scope>
    <source>
        <strain evidence="6">Allo738</strain>
        <tissue evidence="6">Leaf</tissue>
    </source>
</reference>
<protein>
    <submittedName>
        <fullName evidence="6">DC1</fullName>
    </submittedName>
</protein>
<evidence type="ECO:0000256" key="2">
    <source>
        <dbReference type="ARBA" id="ARBA00022737"/>
    </source>
</evidence>
<evidence type="ECO:0000256" key="4">
    <source>
        <dbReference type="ARBA" id="ARBA00022833"/>
    </source>
</evidence>
<name>A0A8T2AU93_9BRAS</name>
<accession>A0A8T2AU93</accession>
<organism evidence="6 7">
    <name type="scientific">Arabidopsis thaliana x Arabidopsis arenosa</name>
    <dbReference type="NCBI Taxonomy" id="1240361"/>
    <lineage>
        <taxon>Eukaryota</taxon>
        <taxon>Viridiplantae</taxon>
        <taxon>Streptophyta</taxon>
        <taxon>Embryophyta</taxon>
        <taxon>Tracheophyta</taxon>
        <taxon>Spermatophyta</taxon>
        <taxon>Magnoliopsida</taxon>
        <taxon>eudicotyledons</taxon>
        <taxon>Gunneridae</taxon>
        <taxon>Pentapetalae</taxon>
        <taxon>rosids</taxon>
        <taxon>malvids</taxon>
        <taxon>Brassicales</taxon>
        <taxon>Brassicaceae</taxon>
        <taxon>Camelineae</taxon>
        <taxon>Arabidopsis</taxon>
    </lineage>
</organism>
<dbReference type="InterPro" id="IPR053192">
    <property type="entry name" value="Vacuole_Formation_Reg"/>
</dbReference>
<evidence type="ECO:0000256" key="3">
    <source>
        <dbReference type="ARBA" id="ARBA00022771"/>
    </source>
</evidence>
<feature type="domain" description="Zinc finger PHD-type" evidence="5">
    <location>
        <begin position="398"/>
        <end position="461"/>
    </location>
</feature>
<dbReference type="GO" id="GO:0008270">
    <property type="term" value="F:zinc ion binding"/>
    <property type="evidence" value="ECO:0007669"/>
    <property type="project" value="UniProtKB-KW"/>
</dbReference>
<dbReference type="Proteomes" id="UP000694240">
    <property type="component" value="Chromosome 8"/>
</dbReference>
<keyword evidence="2" id="KW-0677">Repeat</keyword>
<dbReference type="Pfam" id="PF03107">
    <property type="entry name" value="C1_2"/>
    <property type="match status" value="5"/>
</dbReference>